<protein>
    <submittedName>
        <fullName evidence="1">Uncharacterized protein</fullName>
    </submittedName>
</protein>
<accession>A0A8S1RDZ4</accession>
<sequence>MLININICFKTRNASYDVKIKQHQQEIEILGLLRLQRQRIC</sequence>
<dbReference type="EMBL" id="CAJJDN010000160">
    <property type="protein sequence ID" value="CAD8125613.1"/>
    <property type="molecule type" value="Genomic_DNA"/>
</dbReference>
<gene>
    <name evidence="1" type="ORF">PSON_ATCC_30995.1.T1600078</name>
</gene>
<organism evidence="1 2">
    <name type="scientific">Paramecium sonneborni</name>
    <dbReference type="NCBI Taxonomy" id="65129"/>
    <lineage>
        <taxon>Eukaryota</taxon>
        <taxon>Sar</taxon>
        <taxon>Alveolata</taxon>
        <taxon>Ciliophora</taxon>
        <taxon>Intramacronucleata</taxon>
        <taxon>Oligohymenophorea</taxon>
        <taxon>Peniculida</taxon>
        <taxon>Parameciidae</taxon>
        <taxon>Paramecium</taxon>
    </lineage>
</organism>
<reference evidence="1" key="1">
    <citation type="submission" date="2021-01" db="EMBL/GenBank/DDBJ databases">
        <authorList>
            <consortium name="Genoscope - CEA"/>
            <person name="William W."/>
        </authorList>
    </citation>
    <scope>NUCLEOTIDE SEQUENCE</scope>
</reference>
<evidence type="ECO:0000313" key="2">
    <source>
        <dbReference type="Proteomes" id="UP000692954"/>
    </source>
</evidence>
<dbReference type="Proteomes" id="UP000692954">
    <property type="component" value="Unassembled WGS sequence"/>
</dbReference>
<name>A0A8S1RDZ4_9CILI</name>
<evidence type="ECO:0000313" key="1">
    <source>
        <dbReference type="EMBL" id="CAD8125613.1"/>
    </source>
</evidence>
<proteinExistence type="predicted"/>
<dbReference type="AlphaFoldDB" id="A0A8S1RDZ4"/>
<keyword evidence="2" id="KW-1185">Reference proteome</keyword>
<comment type="caution">
    <text evidence="1">The sequence shown here is derived from an EMBL/GenBank/DDBJ whole genome shotgun (WGS) entry which is preliminary data.</text>
</comment>